<dbReference type="InterPro" id="IPR024088">
    <property type="entry name" value="Tyr-tRNA-ligase_bac-type"/>
</dbReference>
<dbReference type="GO" id="GO:0005829">
    <property type="term" value="C:cytosol"/>
    <property type="evidence" value="ECO:0007669"/>
    <property type="project" value="TreeGrafter"/>
</dbReference>
<comment type="subunit">
    <text evidence="1">Homodimer.</text>
</comment>
<reference evidence="11" key="1">
    <citation type="submission" date="2018-05" db="EMBL/GenBank/DDBJ databases">
        <authorList>
            <person name="Lanie J.A."/>
            <person name="Ng W.-L."/>
            <person name="Kazmierczak K.M."/>
            <person name="Andrzejewski T.M."/>
            <person name="Davidsen T.M."/>
            <person name="Wayne K.J."/>
            <person name="Tettelin H."/>
            <person name="Glass J.I."/>
            <person name="Rusch D."/>
            <person name="Podicherti R."/>
            <person name="Tsui H.-C.T."/>
            <person name="Winkler M.E."/>
        </authorList>
    </citation>
    <scope>NUCLEOTIDE SEQUENCE</scope>
</reference>
<keyword evidence="8" id="KW-0648">Protein biosynthesis</keyword>
<dbReference type="Gene3D" id="3.40.50.620">
    <property type="entry name" value="HUPs"/>
    <property type="match status" value="1"/>
</dbReference>
<dbReference type="EMBL" id="UINC01027683">
    <property type="protein sequence ID" value="SVB07350.1"/>
    <property type="molecule type" value="Genomic_DNA"/>
</dbReference>
<protein>
    <recommendedName>
        <fullName evidence="2">tyrosine--tRNA ligase</fullName>
        <ecNumber evidence="2">6.1.1.1</ecNumber>
    </recommendedName>
</protein>
<dbReference type="EC" id="6.1.1.1" evidence="2"/>
<keyword evidence="5" id="KW-0547">Nucleotide-binding</keyword>
<dbReference type="GO" id="GO:0006437">
    <property type="term" value="P:tyrosyl-tRNA aminoacylation"/>
    <property type="evidence" value="ECO:0007669"/>
    <property type="project" value="InterPro"/>
</dbReference>
<dbReference type="InterPro" id="IPR014729">
    <property type="entry name" value="Rossmann-like_a/b/a_fold"/>
</dbReference>
<dbReference type="AlphaFoldDB" id="A0A382B0L9"/>
<dbReference type="InterPro" id="IPR002307">
    <property type="entry name" value="Tyr-tRNA-ligase"/>
</dbReference>
<evidence type="ECO:0000256" key="6">
    <source>
        <dbReference type="ARBA" id="ARBA00022840"/>
    </source>
</evidence>
<keyword evidence="4" id="KW-0436">Ligase</keyword>
<dbReference type="PRINTS" id="PR01040">
    <property type="entry name" value="TRNASYNTHTYR"/>
</dbReference>
<accession>A0A382B0L9</accession>
<dbReference type="CDD" id="cd00805">
    <property type="entry name" value="TyrRS_core"/>
    <property type="match status" value="1"/>
</dbReference>
<dbReference type="SUPFAM" id="SSF52374">
    <property type="entry name" value="Nucleotidylyl transferase"/>
    <property type="match status" value="1"/>
</dbReference>
<keyword evidence="7" id="KW-0694">RNA-binding</keyword>
<dbReference type="PANTHER" id="PTHR11766">
    <property type="entry name" value="TYROSYL-TRNA SYNTHETASE"/>
    <property type="match status" value="1"/>
</dbReference>
<gene>
    <name evidence="11" type="ORF">METZ01_LOCUS160204</name>
</gene>
<dbReference type="InterPro" id="IPR002305">
    <property type="entry name" value="aa-tRNA-synth_Ic"/>
</dbReference>
<evidence type="ECO:0000256" key="2">
    <source>
        <dbReference type="ARBA" id="ARBA00013160"/>
    </source>
</evidence>
<evidence type="ECO:0000256" key="5">
    <source>
        <dbReference type="ARBA" id="ARBA00022741"/>
    </source>
</evidence>
<evidence type="ECO:0000313" key="11">
    <source>
        <dbReference type="EMBL" id="SVB07350.1"/>
    </source>
</evidence>
<evidence type="ECO:0000256" key="4">
    <source>
        <dbReference type="ARBA" id="ARBA00022598"/>
    </source>
</evidence>
<evidence type="ECO:0000256" key="8">
    <source>
        <dbReference type="ARBA" id="ARBA00022917"/>
    </source>
</evidence>
<keyword evidence="3" id="KW-0963">Cytoplasm</keyword>
<keyword evidence="9" id="KW-0030">Aminoacyl-tRNA synthetase</keyword>
<dbReference type="FunFam" id="3.40.50.620:FF:000061">
    <property type="entry name" value="Tyrosine--tRNA ligase"/>
    <property type="match status" value="1"/>
</dbReference>
<evidence type="ECO:0000256" key="3">
    <source>
        <dbReference type="ARBA" id="ARBA00022490"/>
    </source>
</evidence>
<dbReference type="Gene3D" id="1.10.240.10">
    <property type="entry name" value="Tyrosyl-Transfer RNA Synthetase"/>
    <property type="match status" value="1"/>
</dbReference>
<evidence type="ECO:0000256" key="1">
    <source>
        <dbReference type="ARBA" id="ARBA00011738"/>
    </source>
</evidence>
<organism evidence="11">
    <name type="scientific">marine metagenome</name>
    <dbReference type="NCBI Taxonomy" id="408172"/>
    <lineage>
        <taxon>unclassified sequences</taxon>
        <taxon>metagenomes</taxon>
        <taxon>ecological metagenomes</taxon>
    </lineage>
</organism>
<evidence type="ECO:0000256" key="7">
    <source>
        <dbReference type="ARBA" id="ARBA00022884"/>
    </source>
</evidence>
<dbReference type="NCBIfam" id="TIGR00234">
    <property type="entry name" value="tyrS"/>
    <property type="match status" value="1"/>
</dbReference>
<comment type="catalytic activity">
    <reaction evidence="10">
        <text>tRNA(Tyr) + L-tyrosine + ATP = L-tyrosyl-tRNA(Tyr) + AMP + diphosphate + H(+)</text>
        <dbReference type="Rhea" id="RHEA:10220"/>
        <dbReference type="Rhea" id="RHEA-COMP:9706"/>
        <dbReference type="Rhea" id="RHEA-COMP:9707"/>
        <dbReference type="ChEBI" id="CHEBI:15378"/>
        <dbReference type="ChEBI" id="CHEBI:30616"/>
        <dbReference type="ChEBI" id="CHEBI:33019"/>
        <dbReference type="ChEBI" id="CHEBI:58315"/>
        <dbReference type="ChEBI" id="CHEBI:78442"/>
        <dbReference type="ChEBI" id="CHEBI:78536"/>
        <dbReference type="ChEBI" id="CHEBI:456215"/>
        <dbReference type="EC" id="6.1.1.1"/>
    </reaction>
</comment>
<keyword evidence="6" id="KW-0067">ATP-binding</keyword>
<dbReference type="PANTHER" id="PTHR11766:SF1">
    <property type="entry name" value="TYROSINE--TRNA LIGASE"/>
    <property type="match status" value="1"/>
</dbReference>
<dbReference type="GO" id="GO:0005524">
    <property type="term" value="F:ATP binding"/>
    <property type="evidence" value="ECO:0007669"/>
    <property type="project" value="UniProtKB-KW"/>
</dbReference>
<dbReference type="Pfam" id="PF00579">
    <property type="entry name" value="tRNA-synt_1b"/>
    <property type="match status" value="1"/>
</dbReference>
<name>A0A382B0L9_9ZZZZ</name>
<dbReference type="GO" id="GO:0004831">
    <property type="term" value="F:tyrosine-tRNA ligase activity"/>
    <property type="evidence" value="ECO:0007669"/>
    <property type="project" value="UniProtKB-EC"/>
</dbReference>
<evidence type="ECO:0000256" key="9">
    <source>
        <dbReference type="ARBA" id="ARBA00023146"/>
    </source>
</evidence>
<feature type="non-terminal residue" evidence="11">
    <location>
        <position position="341"/>
    </location>
</feature>
<proteinExistence type="predicted"/>
<sequence>MQINKDISVDNQIELIRRGAVEVISENELRRKLITARDKDRPLRVKLGLDPTAPDIHLGIAVVLRKLRLFQDLGHEVIIIIGDFTAAIGDPSGKSKTRPQLSAEEIQANAETYSKQYCQILEPERTQVVFNSEWLDQMTFSDVIKLTARTTVARVLERDDFVQRLENNTSVGVHEILYPICQGYDSVVLKADIEMGGTDQKFNNLMGRDLQRADGQEPQVVLLMPLLVGLDGTEKMSKSLGNYVGIHESPNNMYGKLMSIPDELIFTYLELTTDVPLGEIHEMQSAFNNGELHPKIAKQRLAREVVSIYNHQDAAQSAEAYFERVHKNKELPDEIPEVTIS</sequence>
<evidence type="ECO:0000256" key="10">
    <source>
        <dbReference type="ARBA" id="ARBA00048248"/>
    </source>
</evidence>
<dbReference type="GO" id="GO:0003723">
    <property type="term" value="F:RNA binding"/>
    <property type="evidence" value="ECO:0007669"/>
    <property type="project" value="UniProtKB-KW"/>
</dbReference>